<dbReference type="Proteomes" id="UP000026915">
    <property type="component" value="Chromosome 8"/>
</dbReference>
<evidence type="ECO:0000313" key="2">
    <source>
        <dbReference type="Proteomes" id="UP000026915"/>
    </source>
</evidence>
<sequence length="125" mass="14603">MTRKLPRFQLIRNCNLMVKRCLATSSMGEALTRGESKWIGEKWCVPWLQFQFSPSSAWIRWETGVGDLKASRDFAFSIRILWFLCMPTATLSAAEIHLRKIPQTCVWMKFIQNRLLISKPIQPTR</sequence>
<dbReference type="HOGENOM" id="CLU_1996730_0_0_1"/>
<proteinExistence type="predicted"/>
<name>A0A061FEV9_THECC</name>
<protein>
    <submittedName>
        <fullName evidence="1">Uncharacterized protein</fullName>
    </submittedName>
</protein>
<dbReference type="EMBL" id="CM001886">
    <property type="protein sequence ID" value="EOY15222.1"/>
    <property type="molecule type" value="Genomic_DNA"/>
</dbReference>
<organism evidence="1 2">
    <name type="scientific">Theobroma cacao</name>
    <name type="common">Cacao</name>
    <name type="synonym">Cocoa</name>
    <dbReference type="NCBI Taxonomy" id="3641"/>
    <lineage>
        <taxon>Eukaryota</taxon>
        <taxon>Viridiplantae</taxon>
        <taxon>Streptophyta</taxon>
        <taxon>Embryophyta</taxon>
        <taxon>Tracheophyta</taxon>
        <taxon>Spermatophyta</taxon>
        <taxon>Magnoliopsida</taxon>
        <taxon>eudicotyledons</taxon>
        <taxon>Gunneridae</taxon>
        <taxon>Pentapetalae</taxon>
        <taxon>rosids</taxon>
        <taxon>malvids</taxon>
        <taxon>Malvales</taxon>
        <taxon>Malvaceae</taxon>
        <taxon>Byttnerioideae</taxon>
        <taxon>Theobroma</taxon>
    </lineage>
</organism>
<keyword evidence="2" id="KW-1185">Reference proteome</keyword>
<dbReference type="InParanoid" id="A0A061FEV9"/>
<gene>
    <name evidence="1" type="ORF">TCM_034365</name>
</gene>
<reference evidence="1 2" key="1">
    <citation type="journal article" date="2013" name="Genome Biol.">
        <title>The genome sequence of the most widely cultivated cacao type and its use to identify candidate genes regulating pod color.</title>
        <authorList>
            <person name="Motamayor J.C."/>
            <person name="Mockaitis K."/>
            <person name="Schmutz J."/>
            <person name="Haiminen N."/>
            <person name="Iii D.L."/>
            <person name="Cornejo O."/>
            <person name="Findley S.D."/>
            <person name="Zheng P."/>
            <person name="Utro F."/>
            <person name="Royaert S."/>
            <person name="Saski C."/>
            <person name="Jenkins J."/>
            <person name="Podicheti R."/>
            <person name="Zhao M."/>
            <person name="Scheffler B.E."/>
            <person name="Stack J.C."/>
            <person name="Feltus F.A."/>
            <person name="Mustiga G.M."/>
            <person name="Amores F."/>
            <person name="Phillips W."/>
            <person name="Marelli J.P."/>
            <person name="May G.D."/>
            <person name="Shapiro H."/>
            <person name="Ma J."/>
            <person name="Bustamante C.D."/>
            <person name="Schnell R.J."/>
            <person name="Main D."/>
            <person name="Gilbert D."/>
            <person name="Parida L."/>
            <person name="Kuhn D.N."/>
        </authorList>
    </citation>
    <scope>NUCLEOTIDE SEQUENCE [LARGE SCALE GENOMIC DNA]</scope>
    <source>
        <strain evidence="2">cv. Matina 1-6</strain>
    </source>
</reference>
<dbReference type="AlphaFoldDB" id="A0A061FEV9"/>
<evidence type="ECO:0000313" key="1">
    <source>
        <dbReference type="EMBL" id="EOY15222.1"/>
    </source>
</evidence>
<dbReference type="Gramene" id="EOY15222">
    <property type="protein sequence ID" value="EOY15222"/>
    <property type="gene ID" value="TCM_034365"/>
</dbReference>
<accession>A0A061FEV9</accession>